<protein>
    <submittedName>
        <fullName evidence="3">Uncharacterized protein</fullName>
    </submittedName>
</protein>
<reference evidence="3" key="1">
    <citation type="submission" date="2016-11" db="UniProtKB">
        <authorList>
            <consortium name="WormBaseParasite"/>
        </authorList>
    </citation>
    <scope>IDENTIFICATION</scope>
</reference>
<sequence length="77" mass="8725">MCSPVLPTSRDLALPLEVDMVRVGDETMNGRRGSPSEVFSQEINDKHRNRTKHDGYDLFSFLLYNAPIQIFPISEDG</sequence>
<dbReference type="WBParaSite" id="Hba_12662">
    <property type="protein sequence ID" value="Hba_12662"/>
    <property type="gene ID" value="Hba_12662"/>
</dbReference>
<name>A0A1I7X5J6_HETBA</name>
<accession>A0A1I7X5J6</accession>
<dbReference type="AlphaFoldDB" id="A0A1I7X5J6"/>
<organism evidence="2 3">
    <name type="scientific">Heterorhabditis bacteriophora</name>
    <name type="common">Entomopathogenic nematode worm</name>
    <dbReference type="NCBI Taxonomy" id="37862"/>
    <lineage>
        <taxon>Eukaryota</taxon>
        <taxon>Metazoa</taxon>
        <taxon>Ecdysozoa</taxon>
        <taxon>Nematoda</taxon>
        <taxon>Chromadorea</taxon>
        <taxon>Rhabditida</taxon>
        <taxon>Rhabditina</taxon>
        <taxon>Rhabditomorpha</taxon>
        <taxon>Strongyloidea</taxon>
        <taxon>Heterorhabditidae</taxon>
        <taxon>Heterorhabditis</taxon>
    </lineage>
</organism>
<evidence type="ECO:0000313" key="3">
    <source>
        <dbReference type="WBParaSite" id="Hba_12662"/>
    </source>
</evidence>
<feature type="region of interest" description="Disordered" evidence="1">
    <location>
        <begin position="26"/>
        <end position="46"/>
    </location>
</feature>
<dbReference type="Proteomes" id="UP000095283">
    <property type="component" value="Unplaced"/>
</dbReference>
<evidence type="ECO:0000256" key="1">
    <source>
        <dbReference type="SAM" id="MobiDB-lite"/>
    </source>
</evidence>
<keyword evidence="2" id="KW-1185">Reference proteome</keyword>
<evidence type="ECO:0000313" key="2">
    <source>
        <dbReference type="Proteomes" id="UP000095283"/>
    </source>
</evidence>
<proteinExistence type="predicted"/>